<dbReference type="Proteomes" id="UP001145087">
    <property type="component" value="Unassembled WGS sequence"/>
</dbReference>
<proteinExistence type="predicted"/>
<dbReference type="InterPro" id="IPR043504">
    <property type="entry name" value="Peptidase_S1_PA_chymotrypsin"/>
</dbReference>
<reference evidence="3" key="1">
    <citation type="submission" date="2022-11" db="EMBL/GenBank/DDBJ databases">
        <title>Marilongibacter aestuarii gen. nov., sp. nov., isolated from tidal flat sediment.</title>
        <authorList>
            <person name="Jiayan W."/>
        </authorList>
    </citation>
    <scope>NUCLEOTIDE SEQUENCE</scope>
    <source>
        <strain evidence="3">Z1-6</strain>
    </source>
</reference>
<organism evidence="3 4">
    <name type="scientific">Draconibacterium aestuarii</name>
    <dbReference type="NCBI Taxonomy" id="2998507"/>
    <lineage>
        <taxon>Bacteria</taxon>
        <taxon>Pseudomonadati</taxon>
        <taxon>Bacteroidota</taxon>
        <taxon>Bacteroidia</taxon>
        <taxon>Marinilabiliales</taxon>
        <taxon>Prolixibacteraceae</taxon>
        <taxon>Draconibacterium</taxon>
    </lineage>
</organism>
<sequence>MRFKIKLSICLVFISIVSFGQLSNGGFPLQVNTLKSAENTIVRMPKLQQSIIDGAIEANSIADDQLKPLKFAHAFEVNLNAGNSGQWYSTTAKYNVWKLTIQSSEAKSLNLIFDKLMLPKGARLFVYSEVKNQYLGAFTAQNNKMSGKFAVAPVAGDEITIQYEVPEKNGTPVDFEITRVNHDFIGILKFDRRPLNGKVAGDCNVDVNCEIGNPWTEVKNSVCRLIVDGTEICSGTLVNNTAEDQKPYVISASHCYDEWNFAETTVYTFNYESPYCAPLDGDPSHSLSGAVMKAHFDSLDFALVELDEIPPPDFRPYYAGWDITGNIPDSSVSIHHPVGDIKKIAFDYDRAEYATFTSSSIKNPKNGSFTILRWDEGVTEIGSSGGGLFNMQQNIIGTLSGGAAICGNPVNDYFARFDMQWDYRSDSTKQLKCWLDPMDSGVTFLNGKNFNTDEDYCNAFTNLDDTDEHGTITLKVSGESQGYWGGSNSAGITEIMERFYVPGNETLDGISFGVGKLVLNSGRTDSKITVKVYDGNYLPESRIYSKEVYINTFAEDAMNFIAFDELVEPADTFFVGFELSSIHSKDTFGIYQSLRETNNATNQFYFKQNGDWYNFQESNSSGYAMVNVMELIACNVSLITDTPNIPAPVNVWVYPNPTQSELNLESDKSIDTESVSVFNMIGQEMNVGILKEDRYRVRLNLSGNRPGIYFVRFKYNEKFVTRKISFVPK</sequence>
<dbReference type="Gene3D" id="2.40.10.10">
    <property type="entry name" value="Trypsin-like serine proteases"/>
    <property type="match status" value="2"/>
</dbReference>
<feature type="signal peptide" evidence="1">
    <location>
        <begin position="1"/>
        <end position="20"/>
    </location>
</feature>
<dbReference type="SUPFAM" id="SSF50494">
    <property type="entry name" value="Trypsin-like serine proteases"/>
    <property type="match status" value="1"/>
</dbReference>
<name>A0A9X3J362_9BACT</name>
<evidence type="ECO:0000313" key="4">
    <source>
        <dbReference type="Proteomes" id="UP001145087"/>
    </source>
</evidence>
<dbReference type="GO" id="GO:0004252">
    <property type="term" value="F:serine-type endopeptidase activity"/>
    <property type="evidence" value="ECO:0007669"/>
    <property type="project" value="InterPro"/>
</dbReference>
<dbReference type="Pfam" id="PF18962">
    <property type="entry name" value="Por_Secre_tail"/>
    <property type="match status" value="1"/>
</dbReference>
<dbReference type="InterPro" id="IPR009003">
    <property type="entry name" value="Peptidase_S1_PA"/>
</dbReference>
<gene>
    <name evidence="3" type="ORF">OU798_01860</name>
</gene>
<keyword evidence="1" id="KW-0732">Signal</keyword>
<dbReference type="InterPro" id="IPR018114">
    <property type="entry name" value="TRYPSIN_HIS"/>
</dbReference>
<dbReference type="EMBL" id="JAPOHD010000005">
    <property type="protein sequence ID" value="MCY1719069.1"/>
    <property type="molecule type" value="Genomic_DNA"/>
</dbReference>
<dbReference type="GO" id="GO:0006508">
    <property type="term" value="P:proteolysis"/>
    <property type="evidence" value="ECO:0007669"/>
    <property type="project" value="InterPro"/>
</dbReference>
<evidence type="ECO:0000259" key="2">
    <source>
        <dbReference type="Pfam" id="PF18962"/>
    </source>
</evidence>
<dbReference type="AlphaFoldDB" id="A0A9X3J362"/>
<keyword evidence="4" id="KW-1185">Reference proteome</keyword>
<feature type="domain" description="Secretion system C-terminal sorting" evidence="2">
    <location>
        <begin position="653"/>
        <end position="724"/>
    </location>
</feature>
<feature type="chain" id="PRO_5040998611" evidence="1">
    <location>
        <begin position="21"/>
        <end position="729"/>
    </location>
</feature>
<evidence type="ECO:0000256" key="1">
    <source>
        <dbReference type="SAM" id="SignalP"/>
    </source>
</evidence>
<comment type="caution">
    <text evidence="3">The sequence shown here is derived from an EMBL/GenBank/DDBJ whole genome shotgun (WGS) entry which is preliminary data.</text>
</comment>
<dbReference type="PROSITE" id="PS00134">
    <property type="entry name" value="TRYPSIN_HIS"/>
    <property type="match status" value="1"/>
</dbReference>
<dbReference type="NCBIfam" id="TIGR04183">
    <property type="entry name" value="Por_Secre_tail"/>
    <property type="match status" value="1"/>
</dbReference>
<evidence type="ECO:0000313" key="3">
    <source>
        <dbReference type="EMBL" id="MCY1719069.1"/>
    </source>
</evidence>
<dbReference type="RefSeq" id="WP_343331406.1">
    <property type="nucleotide sequence ID" value="NZ_JAPOHD010000005.1"/>
</dbReference>
<protein>
    <submittedName>
        <fullName evidence="3">T9SS type A sorting domain-containing protein</fullName>
    </submittedName>
</protein>
<dbReference type="PANTHER" id="PTHR36234">
    <property type="entry name" value="LYSYL ENDOPEPTIDASE"/>
    <property type="match status" value="1"/>
</dbReference>
<accession>A0A9X3J362</accession>
<dbReference type="PANTHER" id="PTHR36234:SF5">
    <property type="entry name" value="LYSYL ENDOPEPTIDASE"/>
    <property type="match status" value="1"/>
</dbReference>
<dbReference type="InterPro" id="IPR026444">
    <property type="entry name" value="Secre_tail"/>
</dbReference>